<keyword evidence="2" id="KW-0238">DNA-binding</keyword>
<dbReference type="Gene3D" id="1.10.10.10">
    <property type="entry name" value="Winged helix-like DNA-binding domain superfamily/Winged helix DNA-binding domain"/>
    <property type="match status" value="1"/>
</dbReference>
<dbReference type="EMBL" id="JACJVP010000020">
    <property type="protein sequence ID" value="MBB6671369.1"/>
    <property type="molecule type" value="Genomic_DNA"/>
</dbReference>
<evidence type="ECO:0000256" key="1">
    <source>
        <dbReference type="ARBA" id="ARBA00023015"/>
    </source>
</evidence>
<sequence length="133" mass="15484">MGLTYRKLTNVFQHRLKAYEITPEQWSTLYQISLSDGLIQKEIADRTGKDRPATTRILDHLAEKQLVFKKADPQDRRSFLVFITEKGKRLVAETLPIEASFIAEVASCMTAEEYDQLLSLIRRIDERLDRLEK</sequence>
<name>A0A7X0RPN2_9BACL</name>
<protein>
    <submittedName>
        <fullName evidence="5">MarR family transcriptional regulator</fullName>
    </submittedName>
</protein>
<dbReference type="GO" id="GO:0003700">
    <property type="term" value="F:DNA-binding transcription factor activity"/>
    <property type="evidence" value="ECO:0007669"/>
    <property type="project" value="InterPro"/>
</dbReference>
<proteinExistence type="predicted"/>
<evidence type="ECO:0000313" key="5">
    <source>
        <dbReference type="EMBL" id="MBB6671369.1"/>
    </source>
</evidence>
<evidence type="ECO:0000313" key="6">
    <source>
        <dbReference type="Proteomes" id="UP000547209"/>
    </source>
</evidence>
<dbReference type="PANTHER" id="PTHR42756">
    <property type="entry name" value="TRANSCRIPTIONAL REGULATOR, MARR"/>
    <property type="match status" value="1"/>
</dbReference>
<evidence type="ECO:0000256" key="3">
    <source>
        <dbReference type="ARBA" id="ARBA00023163"/>
    </source>
</evidence>
<dbReference type="Proteomes" id="UP000547209">
    <property type="component" value="Unassembled WGS sequence"/>
</dbReference>
<dbReference type="SUPFAM" id="SSF46785">
    <property type="entry name" value="Winged helix' DNA-binding domain"/>
    <property type="match status" value="1"/>
</dbReference>
<dbReference type="AlphaFoldDB" id="A0A7X0RPN2"/>
<comment type="caution">
    <text evidence="5">The sequence shown here is derived from an EMBL/GenBank/DDBJ whole genome shotgun (WGS) entry which is preliminary data.</text>
</comment>
<organism evidence="5 6">
    <name type="scientific">Cohnella nanjingensis</name>
    <dbReference type="NCBI Taxonomy" id="1387779"/>
    <lineage>
        <taxon>Bacteria</taxon>
        <taxon>Bacillati</taxon>
        <taxon>Bacillota</taxon>
        <taxon>Bacilli</taxon>
        <taxon>Bacillales</taxon>
        <taxon>Paenibacillaceae</taxon>
        <taxon>Cohnella</taxon>
    </lineage>
</organism>
<feature type="domain" description="HTH marR-type" evidence="4">
    <location>
        <begin position="1"/>
        <end position="126"/>
    </location>
</feature>
<evidence type="ECO:0000256" key="2">
    <source>
        <dbReference type="ARBA" id="ARBA00023125"/>
    </source>
</evidence>
<keyword evidence="6" id="KW-1185">Reference proteome</keyword>
<dbReference type="PRINTS" id="PR00598">
    <property type="entry name" value="HTHMARR"/>
</dbReference>
<dbReference type="InterPro" id="IPR036390">
    <property type="entry name" value="WH_DNA-bd_sf"/>
</dbReference>
<dbReference type="SMART" id="SM00347">
    <property type="entry name" value="HTH_MARR"/>
    <property type="match status" value="1"/>
</dbReference>
<dbReference type="InterPro" id="IPR000835">
    <property type="entry name" value="HTH_MarR-typ"/>
</dbReference>
<keyword evidence="3" id="KW-0804">Transcription</keyword>
<evidence type="ECO:0000259" key="4">
    <source>
        <dbReference type="PROSITE" id="PS50995"/>
    </source>
</evidence>
<dbReference type="GO" id="GO:0003677">
    <property type="term" value="F:DNA binding"/>
    <property type="evidence" value="ECO:0007669"/>
    <property type="project" value="UniProtKB-KW"/>
</dbReference>
<dbReference type="Pfam" id="PF12802">
    <property type="entry name" value="MarR_2"/>
    <property type="match status" value="1"/>
</dbReference>
<dbReference type="PANTHER" id="PTHR42756:SF1">
    <property type="entry name" value="TRANSCRIPTIONAL REPRESSOR OF EMRAB OPERON"/>
    <property type="match status" value="1"/>
</dbReference>
<keyword evidence="1" id="KW-0805">Transcription regulation</keyword>
<dbReference type="PROSITE" id="PS50995">
    <property type="entry name" value="HTH_MARR_2"/>
    <property type="match status" value="1"/>
</dbReference>
<accession>A0A7X0RPN2</accession>
<dbReference type="RefSeq" id="WP_185142847.1">
    <property type="nucleotide sequence ID" value="NZ_JACJVP010000020.1"/>
</dbReference>
<dbReference type="InterPro" id="IPR036388">
    <property type="entry name" value="WH-like_DNA-bd_sf"/>
</dbReference>
<reference evidence="5 6" key="1">
    <citation type="submission" date="2020-08" db="EMBL/GenBank/DDBJ databases">
        <title>Cohnella phylogeny.</title>
        <authorList>
            <person name="Dunlap C."/>
        </authorList>
    </citation>
    <scope>NUCLEOTIDE SEQUENCE [LARGE SCALE GENOMIC DNA]</scope>
    <source>
        <strain evidence="5 6">DSM 28246</strain>
    </source>
</reference>
<gene>
    <name evidence="5" type="ORF">H7C19_11830</name>
</gene>